<reference evidence="2" key="1">
    <citation type="submission" date="2020-06" db="EMBL/GenBank/DDBJ databases">
        <title>WGS assembly of Ceratodon purpureus strain R40.</title>
        <authorList>
            <person name="Carey S.B."/>
            <person name="Jenkins J."/>
            <person name="Shu S."/>
            <person name="Lovell J.T."/>
            <person name="Sreedasyam A."/>
            <person name="Maumus F."/>
            <person name="Tiley G.P."/>
            <person name="Fernandez-Pozo N."/>
            <person name="Barry K."/>
            <person name="Chen C."/>
            <person name="Wang M."/>
            <person name="Lipzen A."/>
            <person name="Daum C."/>
            <person name="Saski C.A."/>
            <person name="Payton A.C."/>
            <person name="Mcbreen J.C."/>
            <person name="Conrad R.E."/>
            <person name="Kollar L.M."/>
            <person name="Olsson S."/>
            <person name="Huttunen S."/>
            <person name="Landis J.B."/>
            <person name="Wickett N.J."/>
            <person name="Johnson M.G."/>
            <person name="Rensing S.A."/>
            <person name="Grimwood J."/>
            <person name="Schmutz J."/>
            <person name="Mcdaniel S.F."/>
        </authorList>
    </citation>
    <scope>NUCLEOTIDE SEQUENCE</scope>
    <source>
        <strain evidence="2">R40</strain>
    </source>
</reference>
<dbReference type="EMBL" id="CM026429">
    <property type="protein sequence ID" value="KAG0563381.1"/>
    <property type="molecule type" value="Genomic_DNA"/>
</dbReference>
<feature type="region of interest" description="Disordered" evidence="1">
    <location>
        <begin position="65"/>
        <end position="102"/>
    </location>
</feature>
<organism evidence="2 3">
    <name type="scientific">Ceratodon purpureus</name>
    <name type="common">Fire moss</name>
    <name type="synonym">Dicranum purpureum</name>
    <dbReference type="NCBI Taxonomy" id="3225"/>
    <lineage>
        <taxon>Eukaryota</taxon>
        <taxon>Viridiplantae</taxon>
        <taxon>Streptophyta</taxon>
        <taxon>Embryophyta</taxon>
        <taxon>Bryophyta</taxon>
        <taxon>Bryophytina</taxon>
        <taxon>Bryopsida</taxon>
        <taxon>Dicranidae</taxon>
        <taxon>Pseudoditrichales</taxon>
        <taxon>Ditrichaceae</taxon>
        <taxon>Ceratodon</taxon>
    </lineage>
</organism>
<evidence type="ECO:0000313" key="2">
    <source>
        <dbReference type="EMBL" id="KAG0563381.1"/>
    </source>
</evidence>
<protein>
    <submittedName>
        <fullName evidence="2">Uncharacterized protein</fullName>
    </submittedName>
</protein>
<comment type="caution">
    <text evidence="2">The sequence shown here is derived from an EMBL/GenBank/DDBJ whole genome shotgun (WGS) entry which is preliminary data.</text>
</comment>
<gene>
    <name evidence="2" type="ORF">KC19_8G026400</name>
</gene>
<evidence type="ECO:0000313" key="3">
    <source>
        <dbReference type="Proteomes" id="UP000822688"/>
    </source>
</evidence>
<keyword evidence="3" id="KW-1185">Reference proteome</keyword>
<name>A0A8T0GUH3_CERPU</name>
<evidence type="ECO:0000256" key="1">
    <source>
        <dbReference type="SAM" id="MobiDB-lite"/>
    </source>
</evidence>
<accession>A0A8T0GUH3</accession>
<dbReference type="AlphaFoldDB" id="A0A8T0GUH3"/>
<proteinExistence type="predicted"/>
<dbReference type="Proteomes" id="UP000822688">
    <property type="component" value="Chromosome 8"/>
</dbReference>
<sequence>MSKMMSIEHSQAIVHTLFLGQDARGVRSLRVISGDSEGNLLLHTFARQKLMPLLRRFTVESQLQQDTSVSPLLPDEGLDGMNGLDSSSEGRSSHPPTLGGVMGGSGSVVGGMVGTVGGMYAGRKFLYGGATPSDAGSAPMFVLVAHHTVLVARLTAGMQALYRLEVMSTWNRRTGIRDGAIAYTAWRRIRSEMGSFMVP</sequence>